<sequence>MIIQEIVCVHEHIKEPLQTILLDCKATLNLLVREENFQKEFEKLLNDSNRFLSIINTFLSAHIFPDGEIKLMMDDREQNITEYSNTKKFYLQCFIASFTKLRKNIAKLIYSIKSMDMQYLKQNQTIFSLLKHKLNYIMFNVLDSARYIIKVSRANLNDTSFYSSNDNNINIISSDFLLKMKSLTEYCCDPPNGLNRVDFADFKKKYIDSFTTFIELTGDCLFDISKETKALTETSNGLLEDLGILFELTHRSNSNTHGIGGFHLDMLAKRSEIEKWIVELVDKVKIVIPQLVQCHKKQPSDNILPNNIPLIGEEPNLLDGDDTSSVASSSDISTYSVVTNGVGCTNGNGLLSVNGANSGENTHSNRSSIISNNGSNLPTSLSNLETFLDTKEKPQQAQIITTPTFVTSTLTSNSNSATPSVSIKEWDADLPKIVLSLDQDEEEDQDSPVIWSMSISQVSSDPFNNEKQQQQKQQKQAQAQQQSDKSNDEKKKKWFRNPFKKESPNSTPPLSTQQALSIKIPPIQTSSISVSTSPNSSNTSPLLTPKLSSTNGGNIGSNGAPNGNAINMNTNEMSVPLPNVLINQFCNSNNNSAKLLEILENIIDEYDIEAQELEYFNNVPVGLQGKVEDKSVEMFDLNQILFKDYVIEGDGHKSKRFTNKLSIEFDHNEKHIAHYHSWYQQEHYNYLGFIPEFGGNIVISIKKEPDNICNNSNNSNCNNSHNLTVSSSSVSSNNSTLSNGSSSNRYHKVIIRTKNGTERLVIKSSSNKESDLIKSVINYLKVIVKISSSSLKINKSDCLVQNLLQFELENLKRDYSFFVAFQGEGQNTESQILSNEHVSREFTDFYRFLGKQVPLKNWKKFAGELDTSLHSLDGQSVIYNQVNEIEVVFKISHMLSSFEKRKEILNKSQIIIVYHEGKQPFNPNTFNLQNNQTLIVIKKVKGEDENNIYYKLGVLYNNNMAPFTPMIPEGSIFKKDSQFLHYFITKCINAQNSYLSSQLNQTQIQKREYRLNEICSKKK</sequence>
<feature type="region of interest" description="Disordered" evidence="2">
    <location>
        <begin position="459"/>
        <end position="561"/>
    </location>
</feature>
<evidence type="ECO:0000313" key="4">
    <source>
        <dbReference type="EMBL" id="EGC37444.1"/>
    </source>
</evidence>
<dbReference type="EMBL" id="GL870999">
    <property type="protein sequence ID" value="EGC37444.1"/>
    <property type="molecule type" value="Genomic_DNA"/>
</dbReference>
<protein>
    <recommendedName>
        <fullName evidence="3">Rap-GAP domain-containing protein</fullName>
    </recommendedName>
</protein>
<dbReference type="GO" id="GO:0005096">
    <property type="term" value="F:GTPase activator activity"/>
    <property type="evidence" value="ECO:0007669"/>
    <property type="project" value="UniProtKB-KW"/>
</dbReference>
<feature type="compositionally biased region" description="Low complexity" evidence="2">
    <location>
        <begin position="467"/>
        <end position="482"/>
    </location>
</feature>
<evidence type="ECO:0000256" key="1">
    <source>
        <dbReference type="ARBA" id="ARBA00022468"/>
    </source>
</evidence>
<dbReference type="PROSITE" id="PS50085">
    <property type="entry name" value="RAPGAP"/>
    <property type="match status" value="1"/>
</dbReference>
<evidence type="ECO:0000256" key="2">
    <source>
        <dbReference type="SAM" id="MobiDB-lite"/>
    </source>
</evidence>
<dbReference type="OMA" id="TEYCCDP"/>
<evidence type="ECO:0000313" key="5">
    <source>
        <dbReference type="Proteomes" id="UP000001064"/>
    </source>
</evidence>
<dbReference type="Gene3D" id="3.40.50.11210">
    <property type="entry name" value="Rap/Ran-GAP"/>
    <property type="match status" value="1"/>
</dbReference>
<name>F0ZF18_DICPU</name>
<dbReference type="InterPro" id="IPR035974">
    <property type="entry name" value="Rap/Ran-GAP_sf"/>
</dbReference>
<gene>
    <name evidence="4" type="ORF">DICPUDRAFT_94071</name>
</gene>
<keyword evidence="1" id="KW-0343">GTPase activation</keyword>
<dbReference type="Pfam" id="PF02145">
    <property type="entry name" value="Rap_GAP"/>
    <property type="match status" value="1"/>
</dbReference>
<dbReference type="VEuPathDB" id="AmoebaDB:DICPUDRAFT_94071"/>
<dbReference type="PANTHER" id="PTHR15711:SF16">
    <property type="entry name" value="RAPGAP_RANGAP DOMAIN-CONTAINING PROTEIN"/>
    <property type="match status" value="1"/>
</dbReference>
<dbReference type="RefSeq" id="XP_003286008.1">
    <property type="nucleotide sequence ID" value="XM_003285960.1"/>
</dbReference>
<accession>F0ZF18</accession>
<feature type="compositionally biased region" description="Polar residues" evidence="2">
    <location>
        <begin position="504"/>
        <end position="516"/>
    </location>
</feature>
<dbReference type="FunCoup" id="F0ZF18">
    <property type="interactions" value="743"/>
</dbReference>
<dbReference type="InterPro" id="IPR050989">
    <property type="entry name" value="Rap1_Ran_GAP"/>
</dbReference>
<feature type="compositionally biased region" description="Low complexity" evidence="2">
    <location>
        <begin position="521"/>
        <end position="552"/>
    </location>
</feature>
<organism evidence="4 5">
    <name type="scientific">Dictyostelium purpureum</name>
    <name type="common">Slime mold</name>
    <dbReference type="NCBI Taxonomy" id="5786"/>
    <lineage>
        <taxon>Eukaryota</taxon>
        <taxon>Amoebozoa</taxon>
        <taxon>Evosea</taxon>
        <taxon>Eumycetozoa</taxon>
        <taxon>Dictyostelia</taxon>
        <taxon>Dictyosteliales</taxon>
        <taxon>Dictyosteliaceae</taxon>
        <taxon>Dictyostelium</taxon>
    </lineage>
</organism>
<dbReference type="Proteomes" id="UP000001064">
    <property type="component" value="Unassembled WGS sequence"/>
</dbReference>
<keyword evidence="5" id="KW-1185">Reference proteome</keyword>
<dbReference type="KEGG" id="dpp:DICPUDRAFT_94071"/>
<dbReference type="GO" id="GO:0051056">
    <property type="term" value="P:regulation of small GTPase mediated signal transduction"/>
    <property type="evidence" value="ECO:0007669"/>
    <property type="project" value="InterPro"/>
</dbReference>
<dbReference type="AlphaFoldDB" id="F0ZF18"/>
<dbReference type="PANTHER" id="PTHR15711">
    <property type="entry name" value="RAP GTPASE-ACTIVATING PROTEIN"/>
    <property type="match status" value="1"/>
</dbReference>
<dbReference type="InterPro" id="IPR000331">
    <property type="entry name" value="Rap/Ran_GAP_dom"/>
</dbReference>
<dbReference type="eggNOG" id="KOG3686">
    <property type="taxonomic scope" value="Eukaryota"/>
</dbReference>
<reference evidence="5" key="1">
    <citation type="journal article" date="2011" name="Genome Biol.">
        <title>Comparative genomics of the social amoebae Dictyostelium discoideum and Dictyostelium purpureum.</title>
        <authorList>
            <consortium name="US DOE Joint Genome Institute (JGI-PGF)"/>
            <person name="Sucgang R."/>
            <person name="Kuo A."/>
            <person name="Tian X."/>
            <person name="Salerno W."/>
            <person name="Parikh A."/>
            <person name="Feasley C.L."/>
            <person name="Dalin E."/>
            <person name="Tu H."/>
            <person name="Huang E."/>
            <person name="Barry K."/>
            <person name="Lindquist E."/>
            <person name="Shapiro H."/>
            <person name="Bruce D."/>
            <person name="Schmutz J."/>
            <person name="Salamov A."/>
            <person name="Fey P."/>
            <person name="Gaudet P."/>
            <person name="Anjard C."/>
            <person name="Babu M.M."/>
            <person name="Basu S."/>
            <person name="Bushmanova Y."/>
            <person name="van der Wel H."/>
            <person name="Katoh-Kurasawa M."/>
            <person name="Dinh C."/>
            <person name="Coutinho P.M."/>
            <person name="Saito T."/>
            <person name="Elias M."/>
            <person name="Schaap P."/>
            <person name="Kay R.R."/>
            <person name="Henrissat B."/>
            <person name="Eichinger L."/>
            <person name="Rivero F."/>
            <person name="Putnam N.H."/>
            <person name="West C.M."/>
            <person name="Loomis W.F."/>
            <person name="Chisholm R.L."/>
            <person name="Shaulsky G."/>
            <person name="Strassmann J.E."/>
            <person name="Queller D.C."/>
            <person name="Kuspa A."/>
            <person name="Grigoriev I.V."/>
        </authorList>
    </citation>
    <scope>NUCLEOTIDE SEQUENCE [LARGE SCALE GENOMIC DNA]</scope>
    <source>
        <strain evidence="5">QSDP1</strain>
    </source>
</reference>
<dbReference type="GeneID" id="10499804"/>
<dbReference type="InParanoid" id="F0ZF18"/>
<dbReference type="OrthoDB" id="19311at2759"/>
<evidence type="ECO:0000259" key="3">
    <source>
        <dbReference type="PROSITE" id="PS50085"/>
    </source>
</evidence>
<proteinExistence type="predicted"/>
<feature type="domain" description="Rap-GAP" evidence="3">
    <location>
        <begin position="803"/>
        <end position="1014"/>
    </location>
</feature>
<dbReference type="SUPFAM" id="SSF111347">
    <property type="entry name" value="Rap/Ran-GAP"/>
    <property type="match status" value="1"/>
</dbReference>